<dbReference type="Pfam" id="PF04253">
    <property type="entry name" value="TFR_dimer"/>
    <property type="match status" value="1"/>
</dbReference>
<gene>
    <name evidence="6" type="ORF">P280DRAFT_297477</name>
</gene>
<dbReference type="Pfam" id="PF04389">
    <property type="entry name" value="Peptidase_M28"/>
    <property type="match status" value="1"/>
</dbReference>
<dbReference type="Pfam" id="PF02225">
    <property type="entry name" value="PA"/>
    <property type="match status" value="1"/>
</dbReference>
<evidence type="ECO:0000259" key="5">
    <source>
        <dbReference type="Pfam" id="PF04389"/>
    </source>
</evidence>
<dbReference type="SUPFAM" id="SSF53187">
    <property type="entry name" value="Zn-dependent exopeptidases"/>
    <property type="match status" value="1"/>
</dbReference>
<dbReference type="SUPFAM" id="SSF47672">
    <property type="entry name" value="Transferrin receptor-like dimerisation domain"/>
    <property type="match status" value="1"/>
</dbReference>
<keyword evidence="2" id="KW-0732">Signal</keyword>
<dbReference type="InterPro" id="IPR036757">
    <property type="entry name" value="TFR-like_dimer_dom_sf"/>
</dbReference>
<sequence>MSRLLSCLILLGAFTYACQRDWAALEKRIKHQHKIYNRHAKRAEVTYPPTLSEVESILVNSFDNKSISDWSYYYTHGDHLGSHNKTMADWTAAKWKDAGFDSWIEEFPIWITYPEHSSLTLLRPDGTKHGANLVEDVLKEDDTSSYPNLIPAYHGMSASGNVTAQYIYVGRGTRADFQVLKDANISLTGKIALANYGGIYRGTKVKNAQDNGMAGCVIYTDPQDDGEITEANGYKAYPNGPARNPSSIQRGSVRFSSLYSGDPTTVGYASYEGGPRNDVKPYNPSIPSIPLSMKDALPLLQALEGQGVTAKEANRTGWKGGFGNITYDSGPAPGALVNINHLMKGYIAPVWDVVGVINGTSEDEVVVVGNHRDAWVIGGAADPNSGSAILIEMAYAFGKLLKKGWKPKRTIILASWDAEEFGLQGSTEWVETHLPWLQSHAVAYLNMDVGVSGPRTSFSGSGEIQSFVIDQLKKIIFPDGAWGNEFDTMYDMWYNVSKGEISPLGSGSDYASFYQNGIGCIDFGSDGGRKDPIYHYHSNYDSYHWMSTFADPGFKLHAAMGQALSLILYHIADDPLLPWDLPNAATVLSSYLSELNETVIESDFPDLDISPIEDAIAEFTKQAEHLNSVAKTAQAFSDSVALQVVNAKFRDFSRGYASVGGLPGRVTFKNVISAPGIDNGYGADVFPAVTDSINAGNEDAAVEWVEKSAKAVLRAAEILRYGS</sequence>
<dbReference type="CDD" id="cd02121">
    <property type="entry name" value="PA_GCPII_like"/>
    <property type="match status" value="1"/>
</dbReference>
<dbReference type="Gene3D" id="3.50.30.30">
    <property type="match status" value="1"/>
</dbReference>
<dbReference type="InterPro" id="IPR039373">
    <property type="entry name" value="Peptidase_M28B"/>
</dbReference>
<organism evidence="6 7">
    <name type="scientific">Massarina eburnea CBS 473.64</name>
    <dbReference type="NCBI Taxonomy" id="1395130"/>
    <lineage>
        <taxon>Eukaryota</taxon>
        <taxon>Fungi</taxon>
        <taxon>Dikarya</taxon>
        <taxon>Ascomycota</taxon>
        <taxon>Pezizomycotina</taxon>
        <taxon>Dothideomycetes</taxon>
        <taxon>Pleosporomycetidae</taxon>
        <taxon>Pleosporales</taxon>
        <taxon>Massarineae</taxon>
        <taxon>Massarinaceae</taxon>
        <taxon>Massarina</taxon>
    </lineage>
</organism>
<feature type="domain" description="Peptidase M28" evidence="5">
    <location>
        <begin position="353"/>
        <end position="544"/>
    </location>
</feature>
<dbReference type="PANTHER" id="PTHR10404:SF46">
    <property type="entry name" value="VACUOLAR PROTEIN SORTING-ASSOCIATED PROTEIN 70"/>
    <property type="match status" value="1"/>
</dbReference>
<evidence type="ECO:0000259" key="4">
    <source>
        <dbReference type="Pfam" id="PF04253"/>
    </source>
</evidence>
<dbReference type="InterPro" id="IPR007484">
    <property type="entry name" value="Peptidase_M28"/>
</dbReference>
<dbReference type="AlphaFoldDB" id="A0A6A6RGY8"/>
<dbReference type="CDD" id="cd08022">
    <property type="entry name" value="M28_PSMA_like"/>
    <property type="match status" value="1"/>
</dbReference>
<dbReference type="InterPro" id="IPR007365">
    <property type="entry name" value="TFR-like_dimer_dom"/>
</dbReference>
<evidence type="ECO:0000259" key="3">
    <source>
        <dbReference type="Pfam" id="PF02225"/>
    </source>
</evidence>
<feature type="signal peptide" evidence="2">
    <location>
        <begin position="1"/>
        <end position="19"/>
    </location>
</feature>
<proteinExistence type="inferred from homology"/>
<evidence type="ECO:0000256" key="1">
    <source>
        <dbReference type="ARBA" id="ARBA00005634"/>
    </source>
</evidence>
<protein>
    <submittedName>
        <fullName evidence="6">Zn-dependent exopeptidase</fullName>
    </submittedName>
</protein>
<dbReference type="InterPro" id="IPR046450">
    <property type="entry name" value="PA_dom_sf"/>
</dbReference>
<dbReference type="FunFam" id="3.40.630.10:FF:000101">
    <property type="entry name" value="N-acetylated alpha-linked acidic dipeptidase like 1"/>
    <property type="match status" value="1"/>
</dbReference>
<evidence type="ECO:0000313" key="6">
    <source>
        <dbReference type="EMBL" id="KAF2634253.1"/>
    </source>
</evidence>
<dbReference type="GO" id="GO:0004180">
    <property type="term" value="F:carboxypeptidase activity"/>
    <property type="evidence" value="ECO:0007669"/>
    <property type="project" value="TreeGrafter"/>
</dbReference>
<dbReference type="FunFam" id="3.50.30.30:FF:000008">
    <property type="entry name" value="Glutamate carboxypeptidase 2"/>
    <property type="match status" value="1"/>
</dbReference>
<feature type="domain" description="PA" evidence="3">
    <location>
        <begin position="168"/>
        <end position="239"/>
    </location>
</feature>
<feature type="chain" id="PRO_5025423593" evidence="2">
    <location>
        <begin position="20"/>
        <end position="723"/>
    </location>
</feature>
<dbReference type="Gene3D" id="3.40.630.10">
    <property type="entry name" value="Zn peptidases"/>
    <property type="match status" value="1"/>
</dbReference>
<evidence type="ECO:0000256" key="2">
    <source>
        <dbReference type="SAM" id="SignalP"/>
    </source>
</evidence>
<dbReference type="OrthoDB" id="5841748at2759"/>
<dbReference type="EMBL" id="MU006847">
    <property type="protein sequence ID" value="KAF2634253.1"/>
    <property type="molecule type" value="Genomic_DNA"/>
</dbReference>
<dbReference type="Gene3D" id="1.20.930.40">
    <property type="entry name" value="Transferrin receptor-like, dimerisation domain"/>
    <property type="match status" value="1"/>
</dbReference>
<accession>A0A6A6RGY8</accession>
<dbReference type="InterPro" id="IPR003137">
    <property type="entry name" value="PA_domain"/>
</dbReference>
<dbReference type="PANTHER" id="PTHR10404">
    <property type="entry name" value="N-ACETYLATED-ALPHA-LINKED ACIDIC DIPEPTIDASE"/>
    <property type="match status" value="1"/>
</dbReference>
<evidence type="ECO:0000313" key="7">
    <source>
        <dbReference type="Proteomes" id="UP000799753"/>
    </source>
</evidence>
<dbReference type="PROSITE" id="PS51257">
    <property type="entry name" value="PROKAR_LIPOPROTEIN"/>
    <property type="match status" value="1"/>
</dbReference>
<reference evidence="6" key="1">
    <citation type="journal article" date="2020" name="Stud. Mycol.">
        <title>101 Dothideomycetes genomes: a test case for predicting lifestyles and emergence of pathogens.</title>
        <authorList>
            <person name="Haridas S."/>
            <person name="Albert R."/>
            <person name="Binder M."/>
            <person name="Bloem J."/>
            <person name="Labutti K."/>
            <person name="Salamov A."/>
            <person name="Andreopoulos B."/>
            <person name="Baker S."/>
            <person name="Barry K."/>
            <person name="Bills G."/>
            <person name="Bluhm B."/>
            <person name="Cannon C."/>
            <person name="Castanera R."/>
            <person name="Culley D."/>
            <person name="Daum C."/>
            <person name="Ezra D."/>
            <person name="Gonzalez J."/>
            <person name="Henrissat B."/>
            <person name="Kuo A."/>
            <person name="Liang C."/>
            <person name="Lipzen A."/>
            <person name="Lutzoni F."/>
            <person name="Magnuson J."/>
            <person name="Mondo S."/>
            <person name="Nolan M."/>
            <person name="Ohm R."/>
            <person name="Pangilinan J."/>
            <person name="Park H.-J."/>
            <person name="Ramirez L."/>
            <person name="Alfaro M."/>
            <person name="Sun H."/>
            <person name="Tritt A."/>
            <person name="Yoshinaga Y."/>
            <person name="Zwiers L.-H."/>
            <person name="Turgeon B."/>
            <person name="Goodwin S."/>
            <person name="Spatafora J."/>
            <person name="Crous P."/>
            <person name="Grigoriev I."/>
        </authorList>
    </citation>
    <scope>NUCLEOTIDE SEQUENCE</scope>
    <source>
        <strain evidence="6">CBS 473.64</strain>
    </source>
</reference>
<keyword evidence="7" id="KW-1185">Reference proteome</keyword>
<dbReference type="Proteomes" id="UP000799753">
    <property type="component" value="Unassembled WGS sequence"/>
</dbReference>
<name>A0A6A6RGY8_9PLEO</name>
<feature type="domain" description="Transferrin receptor-like dimerisation" evidence="4">
    <location>
        <begin position="607"/>
        <end position="720"/>
    </location>
</feature>
<dbReference type="SUPFAM" id="SSF52025">
    <property type="entry name" value="PA domain"/>
    <property type="match status" value="1"/>
</dbReference>
<comment type="similarity">
    <text evidence="1">Belongs to the peptidase M28 family. M28B subfamily.</text>
</comment>